<evidence type="ECO:0000256" key="1">
    <source>
        <dbReference type="ARBA" id="ARBA00022676"/>
    </source>
</evidence>
<dbReference type="Gene3D" id="3.90.550.10">
    <property type="entry name" value="Spore Coat Polysaccharide Biosynthesis Protein SpsA, Chain A"/>
    <property type="match status" value="1"/>
</dbReference>
<protein>
    <submittedName>
        <fullName evidence="4">Glycosyltransferase</fullName>
    </submittedName>
</protein>
<dbReference type="AlphaFoldDB" id="A0A0B7HB01"/>
<reference evidence="5" key="1">
    <citation type="submission" date="2015-01" db="EMBL/GenBank/DDBJ databases">
        <authorList>
            <person name="MANFREDI Pablo"/>
        </authorList>
    </citation>
    <scope>NUCLEOTIDE SEQUENCE [LARGE SCALE GENOMIC DNA]</scope>
    <source>
        <strain evidence="5">Ccyn2B</strain>
    </source>
</reference>
<dbReference type="PANTHER" id="PTHR22916:SF51">
    <property type="entry name" value="GLYCOSYLTRANSFERASE EPSH-RELATED"/>
    <property type="match status" value="1"/>
</dbReference>
<dbReference type="SUPFAM" id="SSF53448">
    <property type="entry name" value="Nucleotide-diphospho-sugar transferases"/>
    <property type="match status" value="1"/>
</dbReference>
<dbReference type="Pfam" id="PF00535">
    <property type="entry name" value="Glycos_transf_2"/>
    <property type="match status" value="1"/>
</dbReference>
<evidence type="ECO:0000313" key="4">
    <source>
        <dbReference type="EMBL" id="CEN34773.1"/>
    </source>
</evidence>
<dbReference type="InterPro" id="IPR001173">
    <property type="entry name" value="Glyco_trans_2-like"/>
</dbReference>
<keyword evidence="1" id="KW-0328">Glycosyltransferase</keyword>
<gene>
    <name evidence="4" type="ORF">CCYN2B_230012</name>
</gene>
<dbReference type="Proteomes" id="UP000038055">
    <property type="component" value="Unassembled WGS sequence"/>
</dbReference>
<feature type="domain" description="Glycosyltransferase 2-like" evidence="3">
    <location>
        <begin position="8"/>
        <end position="153"/>
    </location>
</feature>
<dbReference type="InterPro" id="IPR029044">
    <property type="entry name" value="Nucleotide-diphossugar_trans"/>
</dbReference>
<organism evidence="4 5">
    <name type="scientific">Capnocytophaga cynodegmi</name>
    <dbReference type="NCBI Taxonomy" id="28189"/>
    <lineage>
        <taxon>Bacteria</taxon>
        <taxon>Pseudomonadati</taxon>
        <taxon>Bacteroidota</taxon>
        <taxon>Flavobacteriia</taxon>
        <taxon>Flavobacteriales</taxon>
        <taxon>Flavobacteriaceae</taxon>
        <taxon>Capnocytophaga</taxon>
    </lineage>
</organism>
<accession>A0A0B7HB01</accession>
<evidence type="ECO:0000259" key="3">
    <source>
        <dbReference type="Pfam" id="PF00535"/>
    </source>
</evidence>
<evidence type="ECO:0000256" key="2">
    <source>
        <dbReference type="ARBA" id="ARBA00022679"/>
    </source>
</evidence>
<dbReference type="EMBL" id="CDOD01000016">
    <property type="protein sequence ID" value="CEN34773.1"/>
    <property type="molecule type" value="Genomic_DNA"/>
</dbReference>
<proteinExistence type="predicted"/>
<dbReference type="CDD" id="cd00761">
    <property type="entry name" value="Glyco_tranf_GTA_type"/>
    <property type="match status" value="1"/>
</dbReference>
<dbReference type="RefSeq" id="WP_041991653.1">
    <property type="nucleotide sequence ID" value="NZ_CDOD01000016.1"/>
</dbReference>
<keyword evidence="5" id="KW-1185">Reference proteome</keyword>
<dbReference type="GO" id="GO:0016758">
    <property type="term" value="F:hexosyltransferase activity"/>
    <property type="evidence" value="ECO:0007669"/>
    <property type="project" value="UniProtKB-ARBA"/>
</dbReference>
<keyword evidence="2 4" id="KW-0808">Transferase</keyword>
<dbReference type="PANTHER" id="PTHR22916">
    <property type="entry name" value="GLYCOSYLTRANSFERASE"/>
    <property type="match status" value="1"/>
</dbReference>
<name>A0A0B7HB01_9FLAO</name>
<evidence type="ECO:0000313" key="5">
    <source>
        <dbReference type="Proteomes" id="UP000038055"/>
    </source>
</evidence>
<sequence>MITDKLLTVVVPTYNTEKLLPRCLDSLIVEDFMPLLEVLVIIDGSPDNSVEVAEKYASLYPDTFIVINKENGGHGSTINKGIELATGKYFKVLDSDDWFDREVFSEFLEELQTINVDIILTDYTKEYVYENKKEVVKLNNVLYENIYIVKDFDLNKQNWDFASMARSTYKTIFLKRIELLLPENTFYVDTILSIAPLFYFDNFVYINKNLYKYFIGRQDQSMNQDNILKNRDHIKKNYSIIVTKFNKESQNISKNRKLFLSQFLANQLTNIYILKSQLSYKQAKKELRDWNQYVKKTAKKTERINSRFYVLYNLLPFWLYKQLFNLYSKVRNKK</sequence>